<sequence>MTRLSISDAATWAGRFLQREWPLAGSVALAFLMLPGFAIQLLVPAVGNVGTDGAKLALAMRWMMPLGMIALFGGATLTAMALLPGMSVADALRLAARRFWVVLAALLIVSAAMLLGLTVLSFVGTLMGVPIARLLAFGVTAMLVAGAAAAARLMPLVPAAMVGQAGPIATLRYSWALTAGHFWRLLATSLLMFALGLLILTVARQTIGALALVIGMASAGSAAVVNAVATLLLLLISAAVSTCCYIFIAGIYRQLAGR</sequence>
<evidence type="ECO:0008006" key="4">
    <source>
        <dbReference type="Google" id="ProtNLM"/>
    </source>
</evidence>
<feature type="transmembrane region" description="Helical" evidence="1">
    <location>
        <begin position="181"/>
        <end position="200"/>
    </location>
</feature>
<evidence type="ECO:0000313" key="3">
    <source>
        <dbReference type="Proteomes" id="UP000776276"/>
    </source>
</evidence>
<dbReference type="RefSeq" id="WP_216319440.1">
    <property type="nucleotide sequence ID" value="NZ_JAHKRT010000001.1"/>
</dbReference>
<feature type="transmembrane region" description="Helical" evidence="1">
    <location>
        <begin position="231"/>
        <end position="252"/>
    </location>
</feature>
<evidence type="ECO:0000313" key="2">
    <source>
        <dbReference type="EMBL" id="MBU3076737.1"/>
    </source>
</evidence>
<dbReference type="Proteomes" id="UP000776276">
    <property type="component" value="Unassembled WGS sequence"/>
</dbReference>
<protein>
    <recommendedName>
        <fullName evidence="4">Glycerophosphoryl diester phosphodiesterase membrane domain-containing protein</fullName>
    </recommendedName>
</protein>
<dbReference type="EMBL" id="JAHKRT010000001">
    <property type="protein sequence ID" value="MBU3076737.1"/>
    <property type="molecule type" value="Genomic_DNA"/>
</dbReference>
<accession>A0ABS6BFX5</accession>
<organism evidence="2 3">
    <name type="scientific">Sphingomonas quercus</name>
    <dbReference type="NCBI Taxonomy" id="2842451"/>
    <lineage>
        <taxon>Bacteria</taxon>
        <taxon>Pseudomonadati</taxon>
        <taxon>Pseudomonadota</taxon>
        <taxon>Alphaproteobacteria</taxon>
        <taxon>Sphingomonadales</taxon>
        <taxon>Sphingomonadaceae</taxon>
        <taxon>Sphingomonas</taxon>
    </lineage>
</organism>
<feature type="transmembrane region" description="Helical" evidence="1">
    <location>
        <begin position="207"/>
        <end position="225"/>
    </location>
</feature>
<feature type="transmembrane region" description="Helical" evidence="1">
    <location>
        <begin position="62"/>
        <end position="87"/>
    </location>
</feature>
<keyword evidence="1" id="KW-0472">Membrane</keyword>
<evidence type="ECO:0000256" key="1">
    <source>
        <dbReference type="SAM" id="Phobius"/>
    </source>
</evidence>
<comment type="caution">
    <text evidence="2">The sequence shown here is derived from an EMBL/GenBank/DDBJ whole genome shotgun (WGS) entry which is preliminary data.</text>
</comment>
<keyword evidence="1" id="KW-0812">Transmembrane</keyword>
<name>A0ABS6BFX5_9SPHN</name>
<gene>
    <name evidence="2" type="ORF">KOF26_02570</name>
</gene>
<feature type="transmembrane region" description="Helical" evidence="1">
    <location>
        <begin position="21"/>
        <end position="42"/>
    </location>
</feature>
<feature type="transmembrane region" description="Helical" evidence="1">
    <location>
        <begin position="99"/>
        <end position="124"/>
    </location>
</feature>
<feature type="transmembrane region" description="Helical" evidence="1">
    <location>
        <begin position="130"/>
        <end position="149"/>
    </location>
</feature>
<proteinExistence type="predicted"/>
<reference evidence="2 3" key="1">
    <citation type="submission" date="2021-06" db="EMBL/GenBank/DDBJ databases">
        <title>Sphingomonas sp. XMGL2, whole genome shotgun sequencing project.</title>
        <authorList>
            <person name="Zhao G."/>
            <person name="Shen L."/>
        </authorList>
    </citation>
    <scope>NUCLEOTIDE SEQUENCE [LARGE SCALE GENOMIC DNA]</scope>
    <source>
        <strain evidence="2 3">XMGL2</strain>
    </source>
</reference>
<keyword evidence="3" id="KW-1185">Reference proteome</keyword>
<keyword evidence="1" id="KW-1133">Transmembrane helix</keyword>